<proteinExistence type="predicted"/>
<keyword evidence="3" id="KW-1185">Reference proteome</keyword>
<name>A0ABR3YPC8_9PEZI</name>
<dbReference type="Gene3D" id="3.30.420.10">
    <property type="entry name" value="Ribonuclease H-like superfamily/Ribonuclease H"/>
    <property type="match status" value="1"/>
</dbReference>
<dbReference type="PROSITE" id="PS50879">
    <property type="entry name" value="RNASE_H_1"/>
    <property type="match status" value="1"/>
</dbReference>
<comment type="caution">
    <text evidence="2">The sequence shown here is derived from an EMBL/GenBank/DDBJ whole genome shotgun (WGS) entry which is preliminary data.</text>
</comment>
<evidence type="ECO:0000259" key="1">
    <source>
        <dbReference type="PROSITE" id="PS50879"/>
    </source>
</evidence>
<feature type="domain" description="RNase H type-1" evidence="1">
    <location>
        <begin position="120"/>
        <end position="284"/>
    </location>
</feature>
<organism evidence="2 3">
    <name type="scientific">Sporothrix stenoceras</name>
    <dbReference type="NCBI Taxonomy" id="5173"/>
    <lineage>
        <taxon>Eukaryota</taxon>
        <taxon>Fungi</taxon>
        <taxon>Dikarya</taxon>
        <taxon>Ascomycota</taxon>
        <taxon>Pezizomycotina</taxon>
        <taxon>Sordariomycetes</taxon>
        <taxon>Sordariomycetidae</taxon>
        <taxon>Ophiostomatales</taxon>
        <taxon>Ophiostomataceae</taxon>
        <taxon>Sporothrix</taxon>
    </lineage>
</organism>
<dbReference type="InterPro" id="IPR012337">
    <property type="entry name" value="RNaseH-like_sf"/>
</dbReference>
<dbReference type="Proteomes" id="UP001583186">
    <property type="component" value="Unassembled WGS sequence"/>
</dbReference>
<evidence type="ECO:0000313" key="3">
    <source>
        <dbReference type="Proteomes" id="UP001583186"/>
    </source>
</evidence>
<sequence length="303" mass="33397">MPNRAKEGYLSLRRKIRGAGAGAGAGAVNGSGDGAGAGEGTAQPELTPVQKDLALTFDVFALPKLFTPIDTTITPSELFPSGVIVVNGINEVAERQFYRFVYRLDPQAILIYTAGRIATRQSSGMSWTRGGCGHVYHGEVEASNHGDRRFENADRPHERRVLTMQLEEMGADGKGHKVTIGRAALRAALAVLQIREWTANGIKRLVIATDSEYVVKHATQSLGKWAPRNFQTGQDHDMIEDGDLWKKFWAECQFWYEQGLEIFFWHILEEQNSLARSKAVIGAQMPAVEEFGGPKSLAIQKDL</sequence>
<reference evidence="2 3" key="1">
    <citation type="journal article" date="2024" name="IMA Fungus">
        <title>IMA Genome - F19 : A genome assembly and annotation guide to empower mycologists, including annotated draft genome sequences of Ceratocystis pirilliformis, Diaporthe australafricana, Fusarium ophioides, Paecilomyces lecythidis, and Sporothrix stenoceras.</title>
        <authorList>
            <person name="Aylward J."/>
            <person name="Wilson A.M."/>
            <person name="Visagie C.M."/>
            <person name="Spraker J."/>
            <person name="Barnes I."/>
            <person name="Buitendag C."/>
            <person name="Ceriani C."/>
            <person name="Del Mar Angel L."/>
            <person name="du Plessis D."/>
            <person name="Fuchs T."/>
            <person name="Gasser K."/>
            <person name="Kramer D."/>
            <person name="Li W."/>
            <person name="Munsamy K."/>
            <person name="Piso A."/>
            <person name="Price J.L."/>
            <person name="Sonnekus B."/>
            <person name="Thomas C."/>
            <person name="van der Nest A."/>
            <person name="van Dijk A."/>
            <person name="van Heerden A."/>
            <person name="van Vuuren N."/>
            <person name="Yilmaz N."/>
            <person name="Duong T.A."/>
            <person name="van der Merwe N.A."/>
            <person name="Wingfield M.J."/>
            <person name="Wingfield B.D."/>
        </authorList>
    </citation>
    <scope>NUCLEOTIDE SEQUENCE [LARGE SCALE GENOMIC DNA]</scope>
    <source>
        <strain evidence="2 3">CMW 5346</strain>
    </source>
</reference>
<dbReference type="InterPro" id="IPR002156">
    <property type="entry name" value="RNaseH_domain"/>
</dbReference>
<gene>
    <name evidence="2" type="ORF">Sste5346_008741</name>
</gene>
<protein>
    <recommendedName>
        <fullName evidence="1">RNase H type-1 domain-containing protein</fullName>
    </recommendedName>
</protein>
<dbReference type="Pfam" id="PF00075">
    <property type="entry name" value="RNase_H"/>
    <property type="match status" value="1"/>
</dbReference>
<dbReference type="SUPFAM" id="SSF53098">
    <property type="entry name" value="Ribonuclease H-like"/>
    <property type="match status" value="1"/>
</dbReference>
<dbReference type="InterPro" id="IPR036397">
    <property type="entry name" value="RNaseH_sf"/>
</dbReference>
<accession>A0ABR3YPC8</accession>
<dbReference type="EMBL" id="JAWCUI010000070">
    <property type="protein sequence ID" value="KAL1889753.1"/>
    <property type="molecule type" value="Genomic_DNA"/>
</dbReference>
<evidence type="ECO:0000313" key="2">
    <source>
        <dbReference type="EMBL" id="KAL1889753.1"/>
    </source>
</evidence>